<dbReference type="STRING" id="670386.D3AZY8"/>
<dbReference type="Proteomes" id="UP000001396">
    <property type="component" value="Unassembled WGS sequence"/>
</dbReference>
<dbReference type="InParanoid" id="D3AZY8"/>
<name>D3AZY8_HETP5</name>
<evidence type="ECO:0000313" key="2">
    <source>
        <dbReference type="Proteomes" id="UP000001396"/>
    </source>
</evidence>
<keyword evidence="2" id="KW-1185">Reference proteome</keyword>
<accession>D3AZY8</accession>
<reference evidence="1 2" key="1">
    <citation type="journal article" date="2011" name="Genome Res.">
        <title>Phylogeny-wide analysis of social amoeba genomes highlights ancient origins for complex intercellular communication.</title>
        <authorList>
            <person name="Heidel A.J."/>
            <person name="Lawal H.M."/>
            <person name="Felder M."/>
            <person name="Schilde C."/>
            <person name="Helps N.R."/>
            <person name="Tunggal B."/>
            <person name="Rivero F."/>
            <person name="John U."/>
            <person name="Schleicher M."/>
            <person name="Eichinger L."/>
            <person name="Platzer M."/>
            <person name="Noegel A.A."/>
            <person name="Schaap P."/>
            <person name="Gloeckner G."/>
        </authorList>
    </citation>
    <scope>NUCLEOTIDE SEQUENCE [LARGE SCALE GENOMIC DNA]</scope>
    <source>
        <strain evidence="2">ATCC 26659 / Pp 5 / PN500</strain>
    </source>
</reference>
<evidence type="ECO:0000313" key="1">
    <source>
        <dbReference type="EMBL" id="EFA84612.1"/>
    </source>
</evidence>
<proteinExistence type="predicted"/>
<protein>
    <submittedName>
        <fullName evidence="1">Uncharacterized protein</fullName>
    </submittedName>
</protein>
<dbReference type="RefSeq" id="XP_020436725.1">
    <property type="nucleotide sequence ID" value="XM_020572608.1"/>
</dbReference>
<dbReference type="GeneID" id="31357131"/>
<dbReference type="AlphaFoldDB" id="D3AZY8"/>
<gene>
    <name evidence="1" type="ORF">PPL_01602</name>
</gene>
<dbReference type="EMBL" id="ADBJ01000008">
    <property type="protein sequence ID" value="EFA84612.1"/>
    <property type="molecule type" value="Genomic_DNA"/>
</dbReference>
<sequence>MHELSPYLPAIFPYLGQLMDRIEQIIPQLDYLAPYLQYIIPNLDELLPNIGNVLDRNRSIVPYIQDYIYSAQAARMNYGSIQTERNQSMKHIPPPPPPPLAAAAPASLPQPVINHYSMNTYKLDPSMPPATLPMYHKKTLRERIKDKFRKHHDKDEDDIAALNDLDEFNHRQNLISIHNSRARSPTQ</sequence>
<organism evidence="1 2">
    <name type="scientific">Heterostelium pallidum (strain ATCC 26659 / Pp 5 / PN500)</name>
    <name type="common">Cellular slime mold</name>
    <name type="synonym">Polysphondylium pallidum</name>
    <dbReference type="NCBI Taxonomy" id="670386"/>
    <lineage>
        <taxon>Eukaryota</taxon>
        <taxon>Amoebozoa</taxon>
        <taxon>Evosea</taxon>
        <taxon>Eumycetozoa</taxon>
        <taxon>Dictyostelia</taxon>
        <taxon>Acytosteliales</taxon>
        <taxon>Acytosteliaceae</taxon>
        <taxon>Heterostelium</taxon>
    </lineage>
</organism>
<comment type="caution">
    <text evidence="1">The sequence shown here is derived from an EMBL/GenBank/DDBJ whole genome shotgun (WGS) entry which is preliminary data.</text>
</comment>